<dbReference type="Gene3D" id="3.20.20.140">
    <property type="entry name" value="Metal-dependent hydrolases"/>
    <property type="match status" value="1"/>
</dbReference>
<gene>
    <name evidence="3" type="ORF">HNQ39_000468</name>
</gene>
<dbReference type="Pfam" id="PF04909">
    <property type="entry name" value="Amidohydro_2"/>
    <property type="match status" value="1"/>
</dbReference>
<evidence type="ECO:0000256" key="1">
    <source>
        <dbReference type="ARBA" id="ARBA00038310"/>
    </source>
</evidence>
<dbReference type="InterPro" id="IPR032466">
    <property type="entry name" value="Metal_Hydrolase"/>
</dbReference>
<evidence type="ECO:0000313" key="4">
    <source>
        <dbReference type="Proteomes" id="UP000520814"/>
    </source>
</evidence>
<organism evidence="3 4">
    <name type="scientific">Armatimonas rosea</name>
    <dbReference type="NCBI Taxonomy" id="685828"/>
    <lineage>
        <taxon>Bacteria</taxon>
        <taxon>Bacillati</taxon>
        <taxon>Armatimonadota</taxon>
        <taxon>Armatimonadia</taxon>
        <taxon>Armatimonadales</taxon>
        <taxon>Armatimonadaceae</taxon>
        <taxon>Armatimonas</taxon>
    </lineage>
</organism>
<evidence type="ECO:0000313" key="3">
    <source>
        <dbReference type="EMBL" id="MBB6048706.1"/>
    </source>
</evidence>
<keyword evidence="3" id="KW-0378">Hydrolase</keyword>
<dbReference type="InterPro" id="IPR006680">
    <property type="entry name" value="Amidohydro-rel"/>
</dbReference>
<keyword evidence="4" id="KW-1185">Reference proteome</keyword>
<comment type="similarity">
    <text evidence="1">Belongs to the metallo-dependent hydrolases superfamily.</text>
</comment>
<protein>
    <submittedName>
        <fullName evidence="3">Putative TIM-barrel fold metal-dependent hydrolase</fullName>
    </submittedName>
</protein>
<sequence length="283" mass="30945">MKIIDTHQHLWDRARFDLPWLETATEPLSKSHTPEDYARATAGLGIAATIYMEVDVRPDQREAEARYVLGLCDDPQNPMVGAVVGGDPAASDFYGYLDKIAHPHLKGVRQVLHGGLPQGYCLQPAFVAGVQELGRRGLCFDLCLRPDELTDGAALARSCPETRFVLDHCGNAPVTGTPAQLEAWRQGLEQVAACPNTIVKLSGIIAGTQPGVDFVEQLAPCIHHTLTTFGPERVIFASDWPVCTLRASLAEWVATLKTLVASLPDTEQQKLFWENATRFYGLG</sequence>
<dbReference type="InterPro" id="IPR052350">
    <property type="entry name" value="Metallo-dep_Lactonases"/>
</dbReference>
<evidence type="ECO:0000259" key="2">
    <source>
        <dbReference type="Pfam" id="PF04909"/>
    </source>
</evidence>
<dbReference type="PANTHER" id="PTHR43569:SF1">
    <property type="entry name" value="BLL3371 PROTEIN"/>
    <property type="match status" value="1"/>
</dbReference>
<dbReference type="Proteomes" id="UP000520814">
    <property type="component" value="Unassembled WGS sequence"/>
</dbReference>
<dbReference type="AlphaFoldDB" id="A0A7W9W554"/>
<name>A0A7W9W554_ARMRO</name>
<dbReference type="PANTHER" id="PTHR43569">
    <property type="entry name" value="AMIDOHYDROLASE"/>
    <property type="match status" value="1"/>
</dbReference>
<accession>A0A7W9W554</accession>
<dbReference type="SUPFAM" id="SSF51556">
    <property type="entry name" value="Metallo-dependent hydrolases"/>
    <property type="match status" value="1"/>
</dbReference>
<feature type="domain" description="Amidohydrolase-related" evidence="2">
    <location>
        <begin position="4"/>
        <end position="282"/>
    </location>
</feature>
<dbReference type="GO" id="GO:0016787">
    <property type="term" value="F:hydrolase activity"/>
    <property type="evidence" value="ECO:0007669"/>
    <property type="project" value="UniProtKB-KW"/>
</dbReference>
<reference evidence="3 4" key="1">
    <citation type="submission" date="2020-08" db="EMBL/GenBank/DDBJ databases">
        <title>Genomic Encyclopedia of Type Strains, Phase IV (KMG-IV): sequencing the most valuable type-strain genomes for metagenomic binning, comparative biology and taxonomic classification.</title>
        <authorList>
            <person name="Goeker M."/>
        </authorList>
    </citation>
    <scope>NUCLEOTIDE SEQUENCE [LARGE SCALE GENOMIC DNA]</scope>
    <source>
        <strain evidence="3 4">DSM 23562</strain>
    </source>
</reference>
<comment type="caution">
    <text evidence="3">The sequence shown here is derived from an EMBL/GenBank/DDBJ whole genome shotgun (WGS) entry which is preliminary data.</text>
</comment>
<proteinExistence type="inferred from homology"/>
<dbReference type="RefSeq" id="WP_184192341.1">
    <property type="nucleotide sequence ID" value="NZ_JACHGW010000001.1"/>
</dbReference>
<dbReference type="EMBL" id="JACHGW010000001">
    <property type="protein sequence ID" value="MBB6048706.1"/>
    <property type="molecule type" value="Genomic_DNA"/>
</dbReference>